<keyword evidence="3" id="KW-1185">Reference proteome</keyword>
<protein>
    <submittedName>
        <fullName evidence="2">Uncharacterized protein</fullName>
    </submittedName>
</protein>
<reference evidence="2 3" key="1">
    <citation type="journal article" date="2019" name="Commun. Biol.">
        <title>The bagworm genome reveals a unique fibroin gene that provides high tensile strength.</title>
        <authorList>
            <person name="Kono N."/>
            <person name="Nakamura H."/>
            <person name="Ohtoshi R."/>
            <person name="Tomita M."/>
            <person name="Numata K."/>
            <person name="Arakawa K."/>
        </authorList>
    </citation>
    <scope>NUCLEOTIDE SEQUENCE [LARGE SCALE GENOMIC DNA]</scope>
</reference>
<dbReference type="Proteomes" id="UP000299102">
    <property type="component" value="Unassembled WGS sequence"/>
</dbReference>
<evidence type="ECO:0000313" key="2">
    <source>
        <dbReference type="EMBL" id="GBP76028.1"/>
    </source>
</evidence>
<gene>
    <name evidence="2" type="ORF">EVAR_33336_1</name>
</gene>
<dbReference type="AlphaFoldDB" id="A0A4C1YIT7"/>
<feature type="region of interest" description="Disordered" evidence="1">
    <location>
        <begin position="81"/>
        <end position="101"/>
    </location>
</feature>
<dbReference type="EMBL" id="BGZK01001273">
    <property type="protein sequence ID" value="GBP76028.1"/>
    <property type="molecule type" value="Genomic_DNA"/>
</dbReference>
<evidence type="ECO:0000313" key="3">
    <source>
        <dbReference type="Proteomes" id="UP000299102"/>
    </source>
</evidence>
<name>A0A4C1YIT7_EUMVA</name>
<proteinExistence type="predicted"/>
<organism evidence="2 3">
    <name type="scientific">Eumeta variegata</name>
    <name type="common">Bagworm moth</name>
    <name type="synonym">Eumeta japonica</name>
    <dbReference type="NCBI Taxonomy" id="151549"/>
    <lineage>
        <taxon>Eukaryota</taxon>
        <taxon>Metazoa</taxon>
        <taxon>Ecdysozoa</taxon>
        <taxon>Arthropoda</taxon>
        <taxon>Hexapoda</taxon>
        <taxon>Insecta</taxon>
        <taxon>Pterygota</taxon>
        <taxon>Neoptera</taxon>
        <taxon>Endopterygota</taxon>
        <taxon>Lepidoptera</taxon>
        <taxon>Glossata</taxon>
        <taxon>Ditrysia</taxon>
        <taxon>Tineoidea</taxon>
        <taxon>Psychidae</taxon>
        <taxon>Oiketicinae</taxon>
        <taxon>Eumeta</taxon>
    </lineage>
</organism>
<accession>A0A4C1YIT7</accession>
<sequence>MCVCDWLPSTYTYTLGFKSRSGGSLRKSDARWGSDTSSRTEDIYTETGADTLLGLSECRWKCKTVVSRTLRIPLRENFAEGSQAVAAPRPSELKTATRHRSGSDIYLPTKQKLEKLNRFS</sequence>
<evidence type="ECO:0000256" key="1">
    <source>
        <dbReference type="SAM" id="MobiDB-lite"/>
    </source>
</evidence>
<comment type="caution">
    <text evidence="2">The sequence shown here is derived from an EMBL/GenBank/DDBJ whole genome shotgun (WGS) entry which is preliminary data.</text>
</comment>